<dbReference type="OrthoDB" id="9802121at2"/>
<evidence type="ECO:0008006" key="9">
    <source>
        <dbReference type="Google" id="ProtNLM"/>
    </source>
</evidence>
<evidence type="ECO:0000256" key="3">
    <source>
        <dbReference type="ARBA" id="ARBA00022692"/>
    </source>
</evidence>
<reference evidence="7 8" key="1">
    <citation type="submission" date="2016-05" db="EMBL/GenBank/DDBJ databases">
        <title>Diversity and Homogeneity among Thermoacidophilic Verrucomicrobia Methanotrophs Linked with Geographical Origin.</title>
        <authorList>
            <person name="Erikstad H.-A."/>
            <person name="Smestad N.B."/>
            <person name="Ceballos R.M."/>
            <person name="Birkeland N.-K."/>
        </authorList>
    </citation>
    <scope>NUCLEOTIDE SEQUENCE [LARGE SCALE GENOMIC DNA]</scope>
    <source>
        <strain evidence="7 8">Phi</strain>
    </source>
</reference>
<evidence type="ECO:0000256" key="4">
    <source>
        <dbReference type="ARBA" id="ARBA00022989"/>
    </source>
</evidence>
<dbReference type="PANTHER" id="PTHR43461:SF1">
    <property type="entry name" value="TRANSMEMBRANE PROTEIN 256"/>
    <property type="match status" value="1"/>
</dbReference>
<dbReference type="Pfam" id="PF04241">
    <property type="entry name" value="DUF423"/>
    <property type="match status" value="1"/>
</dbReference>
<keyword evidence="4 6" id="KW-1133">Transmembrane helix</keyword>
<organism evidence="7 8">
    <name type="scientific">Methylacidiphilum caldifontis</name>
    <dbReference type="NCBI Taxonomy" id="2795386"/>
    <lineage>
        <taxon>Bacteria</taxon>
        <taxon>Pseudomonadati</taxon>
        <taxon>Verrucomicrobiota</taxon>
        <taxon>Methylacidiphilae</taxon>
        <taxon>Methylacidiphilales</taxon>
        <taxon>Methylacidiphilaceae</taxon>
        <taxon>Methylacidiphilum (ex Ratnadevi et al. 2023)</taxon>
    </lineage>
</organism>
<gene>
    <name evidence="7" type="ORF">A7Q10_00545</name>
</gene>
<feature type="transmembrane region" description="Helical" evidence="6">
    <location>
        <begin position="39"/>
        <end position="57"/>
    </location>
</feature>
<feature type="transmembrane region" description="Helical" evidence="6">
    <location>
        <begin position="99"/>
        <end position="117"/>
    </location>
</feature>
<dbReference type="EMBL" id="LXQC01000143">
    <property type="protein sequence ID" value="TFE68163.1"/>
    <property type="molecule type" value="Genomic_DNA"/>
</dbReference>
<feature type="transmembrane region" description="Helical" evidence="6">
    <location>
        <begin position="64"/>
        <end position="87"/>
    </location>
</feature>
<protein>
    <recommendedName>
        <fullName evidence="9">DUF423 domain-containing protein</fullName>
    </recommendedName>
</protein>
<dbReference type="RefSeq" id="WP_134440226.1">
    <property type="nucleotide sequence ID" value="NZ_LXQC01000143.1"/>
</dbReference>
<dbReference type="PANTHER" id="PTHR43461">
    <property type="entry name" value="TRANSMEMBRANE PROTEIN 256"/>
    <property type="match status" value="1"/>
</dbReference>
<evidence type="ECO:0000256" key="5">
    <source>
        <dbReference type="ARBA" id="ARBA00023136"/>
    </source>
</evidence>
<proteinExistence type="inferred from homology"/>
<keyword evidence="8" id="KW-1185">Reference proteome</keyword>
<dbReference type="Proteomes" id="UP000297713">
    <property type="component" value="Unassembled WGS sequence"/>
</dbReference>
<dbReference type="AlphaFoldDB" id="A0A4Y8PB07"/>
<evidence type="ECO:0000313" key="8">
    <source>
        <dbReference type="Proteomes" id="UP000297713"/>
    </source>
</evidence>
<comment type="caution">
    <text evidence="7">The sequence shown here is derived from an EMBL/GenBank/DDBJ whole genome shotgun (WGS) entry which is preliminary data.</text>
</comment>
<keyword evidence="3 6" id="KW-0812">Transmembrane</keyword>
<keyword evidence="5 6" id="KW-0472">Membrane</keyword>
<name>A0A4Y8PB07_9BACT</name>
<accession>A0A4Y8PB07</accession>
<evidence type="ECO:0000256" key="2">
    <source>
        <dbReference type="ARBA" id="ARBA00009694"/>
    </source>
</evidence>
<comment type="similarity">
    <text evidence="2">Belongs to the UPF0382 family.</text>
</comment>
<evidence type="ECO:0000313" key="7">
    <source>
        <dbReference type="EMBL" id="TFE68163.1"/>
    </source>
</evidence>
<comment type="subcellular location">
    <subcellularLocation>
        <location evidence="1">Membrane</location>
        <topology evidence="1">Multi-pass membrane protein</topology>
    </subcellularLocation>
</comment>
<dbReference type="InterPro" id="IPR006696">
    <property type="entry name" value="DUF423"/>
</dbReference>
<evidence type="ECO:0000256" key="1">
    <source>
        <dbReference type="ARBA" id="ARBA00004141"/>
    </source>
</evidence>
<sequence length="122" mass="13674">MNRLKVSLAAFLGCLAVICGAYGAHGLKLAPQEMHYMEMWKTAVQYHFFHVLALLFVGSQKKGFGIPFILFLLGIVFFSGSLYILVITKSFFWAKFTPFGGVAFIVGWLGLGIEFLFRKIPD</sequence>
<evidence type="ECO:0000256" key="6">
    <source>
        <dbReference type="SAM" id="Phobius"/>
    </source>
</evidence>
<dbReference type="GO" id="GO:0016020">
    <property type="term" value="C:membrane"/>
    <property type="evidence" value="ECO:0007669"/>
    <property type="project" value="UniProtKB-SubCell"/>
</dbReference>